<protein>
    <submittedName>
        <fullName evidence="2">Uncharacterized protein</fullName>
    </submittedName>
</protein>
<dbReference type="PANTHER" id="PTHR23254:SF16">
    <property type="entry name" value="CBP80_20-DEPENDENT TRANSLATION INITIATION FACTOR"/>
    <property type="match status" value="1"/>
</dbReference>
<evidence type="ECO:0000313" key="3">
    <source>
        <dbReference type="Proteomes" id="UP001209878"/>
    </source>
</evidence>
<name>A0AAD9UDL4_RIDPI</name>
<comment type="caution">
    <text evidence="2">The sequence shown here is derived from an EMBL/GenBank/DDBJ whole genome shotgun (WGS) entry which is preliminary data.</text>
</comment>
<feature type="region of interest" description="Disordered" evidence="1">
    <location>
        <begin position="29"/>
        <end position="50"/>
    </location>
</feature>
<dbReference type="EMBL" id="JAODUO010000230">
    <property type="protein sequence ID" value="KAK2185567.1"/>
    <property type="molecule type" value="Genomic_DNA"/>
</dbReference>
<evidence type="ECO:0000256" key="1">
    <source>
        <dbReference type="SAM" id="MobiDB-lite"/>
    </source>
</evidence>
<reference evidence="2" key="1">
    <citation type="journal article" date="2023" name="Mol. Biol. Evol.">
        <title>Third-Generation Sequencing Reveals the Adaptive Role of the Epigenome in Three Deep-Sea Polychaetes.</title>
        <authorList>
            <person name="Perez M."/>
            <person name="Aroh O."/>
            <person name="Sun Y."/>
            <person name="Lan Y."/>
            <person name="Juniper S.K."/>
            <person name="Young C.R."/>
            <person name="Angers B."/>
            <person name="Qian P.Y."/>
        </authorList>
    </citation>
    <scope>NUCLEOTIDE SEQUENCE</scope>
    <source>
        <strain evidence="2">R07B-5</strain>
    </source>
</reference>
<dbReference type="PANTHER" id="PTHR23254">
    <property type="entry name" value="EIF4G DOMAIN PROTEIN"/>
    <property type="match status" value="1"/>
</dbReference>
<dbReference type="GO" id="GO:0008494">
    <property type="term" value="F:translation activator activity"/>
    <property type="evidence" value="ECO:0007669"/>
    <property type="project" value="TreeGrafter"/>
</dbReference>
<organism evidence="2 3">
    <name type="scientific">Ridgeia piscesae</name>
    <name type="common">Tubeworm</name>
    <dbReference type="NCBI Taxonomy" id="27915"/>
    <lineage>
        <taxon>Eukaryota</taxon>
        <taxon>Metazoa</taxon>
        <taxon>Spiralia</taxon>
        <taxon>Lophotrochozoa</taxon>
        <taxon>Annelida</taxon>
        <taxon>Polychaeta</taxon>
        <taxon>Sedentaria</taxon>
        <taxon>Canalipalpata</taxon>
        <taxon>Sabellida</taxon>
        <taxon>Siboglinidae</taxon>
        <taxon>Ridgeia</taxon>
    </lineage>
</organism>
<gene>
    <name evidence="2" type="ORF">NP493_228g05024</name>
</gene>
<evidence type="ECO:0000313" key="2">
    <source>
        <dbReference type="EMBL" id="KAK2185567.1"/>
    </source>
</evidence>
<proteinExistence type="predicted"/>
<dbReference type="AlphaFoldDB" id="A0AAD9UDL4"/>
<dbReference type="Proteomes" id="UP001209878">
    <property type="component" value="Unassembled WGS sequence"/>
</dbReference>
<dbReference type="GO" id="GO:0005829">
    <property type="term" value="C:cytosol"/>
    <property type="evidence" value="ECO:0007669"/>
    <property type="project" value="TreeGrafter"/>
</dbReference>
<dbReference type="InterPro" id="IPR051367">
    <property type="entry name" value="mRNA_TranslReg/HistoneTransl"/>
</dbReference>
<dbReference type="InterPro" id="IPR016024">
    <property type="entry name" value="ARM-type_fold"/>
</dbReference>
<dbReference type="Gene3D" id="1.25.40.180">
    <property type="match status" value="2"/>
</dbReference>
<dbReference type="GO" id="GO:0006446">
    <property type="term" value="P:regulation of translational initiation"/>
    <property type="evidence" value="ECO:0007669"/>
    <property type="project" value="TreeGrafter"/>
</dbReference>
<sequence length="285" mass="32014">MEKFYPSKPRLDLSHGFIQQIRQNQFVRAQDDQNAGDDPPGGAQEQHSQWDRQRFLPARLSQAADDVLYESENTSQGSDTGDKAVCIAAESIEKVLTSLSDSNEKVDSRHPVIDMAEVDIEKYLPEAQPYILRAIQDSASLLTSDLNEVASVIVNRAWEDPTYHNAAANLCAYITEYLQQAEICIPRYTFRGGVISACQTILHNWVEACLLTTILYRHGKELADGNEAKMDLLISNLRTAFLEPNTTGVIRSVILLPIELRTSGWTLSERAREYYMCNGFANILN</sequence>
<dbReference type="SUPFAM" id="SSF48371">
    <property type="entry name" value="ARM repeat"/>
    <property type="match status" value="1"/>
</dbReference>
<accession>A0AAD9UDL4</accession>
<keyword evidence="3" id="KW-1185">Reference proteome</keyword>